<name>A0A6C0F650_9ZZZZ</name>
<accession>A0A6C0F650</accession>
<reference evidence="2" key="1">
    <citation type="journal article" date="2020" name="Nature">
        <title>Giant virus diversity and host interactions through global metagenomics.</title>
        <authorList>
            <person name="Schulz F."/>
            <person name="Roux S."/>
            <person name="Paez-Espino D."/>
            <person name="Jungbluth S."/>
            <person name="Walsh D.A."/>
            <person name="Denef V.J."/>
            <person name="McMahon K.D."/>
            <person name="Konstantinidis K.T."/>
            <person name="Eloe-Fadrosh E.A."/>
            <person name="Kyrpides N.C."/>
            <person name="Woyke T."/>
        </authorList>
    </citation>
    <scope>NUCLEOTIDE SEQUENCE</scope>
    <source>
        <strain evidence="2">GVMAG-M-3300009180-45</strain>
    </source>
</reference>
<organism evidence="2">
    <name type="scientific">viral metagenome</name>
    <dbReference type="NCBI Taxonomy" id="1070528"/>
    <lineage>
        <taxon>unclassified sequences</taxon>
        <taxon>metagenomes</taxon>
        <taxon>organismal metagenomes</taxon>
    </lineage>
</organism>
<evidence type="ECO:0000313" key="2">
    <source>
        <dbReference type="EMBL" id="QHT35380.1"/>
    </source>
</evidence>
<evidence type="ECO:0000256" key="1">
    <source>
        <dbReference type="SAM" id="MobiDB-lite"/>
    </source>
</evidence>
<proteinExistence type="predicted"/>
<sequence length="1106" mass="125044">MTASEKEIKAFFKTTTEDWSKNWGNMIEEEETGDLFTFKASEFKIIEEMVYDETIQRPEAVRFYTLDEQVGDAYEKMVPKGRTTKFQMEVLRKEADRLRQLYLDHIVPTADDYLLREPAYGKRFSWIHPVTDTEAYRGADSNPYSIAKTWAPLFDEAHVRLPGFYNRMMAALPRPYATEGIEGVSYPLKEITEFVDADGKNPDRALPTFMSPRTQRHEDGRINILSVPIANTADVAKFIGYYADKRPVPVPNPLPSHDFLKSSDAFMIETTAPLSEVVPSLDAILTHAVPVTRDPYGEGMKYLRVYDVELMDIPWSSWKSRFPPVEMHVAKEAEKIEFPKSRGDKPSENLLQHYDDYFPAQSTRQWLMDQQDGGELVVHMLMSKAGQNGTVAMSPGADADFEYPKTTIKECELEGLDFHDFSIRGVLRRTWGAKDKITYQCIPLELIKQERKRDGHKNRTQWKEKTHEDILESYVKALVMGRPVKAKHVKEEKYESKPAREVSQLRHEIVVLLNDPRRLPEDKVRDIGVLVQESVLDGHIYVDSKGLFLLCLHTMAILLGDLAEDRRKFYDNWAVRVDGFRVCKFCGEHINADVLEDQEEFTDDGHVIRHADALERATFSGHGALEQVKTLAGLRDQFDFKKSSDEVFFMLISLLHIMPEVDQLLPILTLGRTLAAQLDKSKLDGGVAGIAQAVLMIQAHVPPLVPRRSFGSKPLTLRGYPRDVVSPDGYTIVDSLLLVLSKTLEAYPTSFKGSSATTMRGVLNDPKKIRALVVKCIGVLMKGSESLRLALEKAKAVLPAEEPTKPSTMIPGDLVMPPRDTFGRIRSPPECPTTRAYWMNARPPRVKQPDVPLRKGISHFEREGSIKTKMIEKSTSERVEPETTSVKDKEVIARLKSGKEGVFEDWHTNMLIATRLGSVFEMPMPVQTLDPDQKPDELRDITKGYVFEIVKEIGKDPIKKTKFDAMRKDDLAMMMLMADVKAAAATTNSLKAKERITYTERLRLMTDADREITKDLIDRGLAPYIISTKDRILFAKEVGAEEDAVDPDLGVGLTIDEDDVGALPQFEDMRTRGNYGDFSGSNAAGGNIAEAAYAQVNEYEREDGQV</sequence>
<protein>
    <submittedName>
        <fullName evidence="2">Uncharacterized protein</fullName>
    </submittedName>
</protein>
<feature type="region of interest" description="Disordered" evidence="1">
    <location>
        <begin position="802"/>
        <end position="828"/>
    </location>
</feature>
<dbReference type="AlphaFoldDB" id="A0A6C0F650"/>
<dbReference type="EMBL" id="MN739021">
    <property type="protein sequence ID" value="QHT35380.1"/>
    <property type="molecule type" value="Genomic_DNA"/>
</dbReference>